<dbReference type="Proteomes" id="UP000677228">
    <property type="component" value="Unassembled WGS sequence"/>
</dbReference>
<dbReference type="Proteomes" id="UP000682733">
    <property type="component" value="Unassembled WGS sequence"/>
</dbReference>
<accession>A0A813WF51</accession>
<dbReference type="EMBL" id="CAJOBA010006991">
    <property type="protein sequence ID" value="CAF3789355.1"/>
    <property type="molecule type" value="Genomic_DNA"/>
</dbReference>
<sequence>MVPSRLPVPPPITSLNPSRKNILFDITPPTMLNKPLSSPNITPTKKTQRQTASNSKSPVQQQLTTGLAAKGEQMKTANENICRLSYSPPKTAEMVY</sequence>
<evidence type="ECO:0000313" key="5">
    <source>
        <dbReference type="EMBL" id="CAF3789355.1"/>
    </source>
</evidence>
<proteinExistence type="predicted"/>
<dbReference type="AlphaFoldDB" id="A0A813WF51"/>
<evidence type="ECO:0000313" key="4">
    <source>
        <dbReference type="EMBL" id="CAF3642816.1"/>
    </source>
</evidence>
<dbReference type="Proteomes" id="UP000681722">
    <property type="component" value="Unassembled WGS sequence"/>
</dbReference>
<feature type="region of interest" description="Disordered" evidence="1">
    <location>
        <begin position="28"/>
        <end position="72"/>
    </location>
</feature>
<evidence type="ECO:0000313" key="6">
    <source>
        <dbReference type="Proteomes" id="UP000663829"/>
    </source>
</evidence>
<reference evidence="2" key="1">
    <citation type="submission" date="2021-02" db="EMBL/GenBank/DDBJ databases">
        <authorList>
            <person name="Nowell W R."/>
        </authorList>
    </citation>
    <scope>NUCLEOTIDE SEQUENCE</scope>
</reference>
<organism evidence="2 6">
    <name type="scientific">Didymodactylos carnosus</name>
    <dbReference type="NCBI Taxonomy" id="1234261"/>
    <lineage>
        <taxon>Eukaryota</taxon>
        <taxon>Metazoa</taxon>
        <taxon>Spiralia</taxon>
        <taxon>Gnathifera</taxon>
        <taxon>Rotifera</taxon>
        <taxon>Eurotatoria</taxon>
        <taxon>Bdelloidea</taxon>
        <taxon>Philodinida</taxon>
        <taxon>Philodinidae</taxon>
        <taxon>Didymodactylos</taxon>
    </lineage>
</organism>
<protein>
    <submittedName>
        <fullName evidence="2">Uncharacterized protein</fullName>
    </submittedName>
</protein>
<evidence type="ECO:0000256" key="1">
    <source>
        <dbReference type="SAM" id="MobiDB-lite"/>
    </source>
</evidence>
<dbReference type="EMBL" id="CAJNOQ010000958">
    <property type="protein sequence ID" value="CAF0855044.1"/>
    <property type="molecule type" value="Genomic_DNA"/>
</dbReference>
<feature type="compositionally biased region" description="Polar residues" evidence="1">
    <location>
        <begin position="35"/>
        <end position="65"/>
    </location>
</feature>
<dbReference type="EMBL" id="CAJOBC010000958">
    <property type="protein sequence ID" value="CAF3642816.1"/>
    <property type="molecule type" value="Genomic_DNA"/>
</dbReference>
<gene>
    <name evidence="2" type="ORF">GPM918_LOCUS6282</name>
    <name evidence="3" type="ORF">OVA965_LOCUS15487</name>
    <name evidence="4" type="ORF">SRO942_LOCUS6282</name>
    <name evidence="5" type="ORF">TMI583_LOCUS15498</name>
</gene>
<keyword evidence="6" id="KW-1185">Reference proteome</keyword>
<evidence type="ECO:0000313" key="2">
    <source>
        <dbReference type="EMBL" id="CAF0855044.1"/>
    </source>
</evidence>
<dbReference type="EMBL" id="CAJNOK010006980">
    <property type="protein sequence ID" value="CAF1020637.1"/>
    <property type="molecule type" value="Genomic_DNA"/>
</dbReference>
<name>A0A813WF51_9BILA</name>
<evidence type="ECO:0000313" key="3">
    <source>
        <dbReference type="EMBL" id="CAF1020637.1"/>
    </source>
</evidence>
<dbReference type="Proteomes" id="UP000663829">
    <property type="component" value="Unassembled WGS sequence"/>
</dbReference>
<comment type="caution">
    <text evidence="2">The sequence shown here is derived from an EMBL/GenBank/DDBJ whole genome shotgun (WGS) entry which is preliminary data.</text>
</comment>